<feature type="signal peptide" evidence="2">
    <location>
        <begin position="1"/>
        <end position="24"/>
    </location>
</feature>
<evidence type="ECO:0000256" key="2">
    <source>
        <dbReference type="SAM" id="SignalP"/>
    </source>
</evidence>
<evidence type="ECO:0000313" key="4">
    <source>
        <dbReference type="EMBL" id="KFB08840.1"/>
    </source>
</evidence>
<accession>A0A084U7A4</accession>
<organism evidence="4 5">
    <name type="scientific">Nitratireductor basaltis</name>
    <dbReference type="NCBI Taxonomy" id="472175"/>
    <lineage>
        <taxon>Bacteria</taxon>
        <taxon>Pseudomonadati</taxon>
        <taxon>Pseudomonadota</taxon>
        <taxon>Alphaproteobacteria</taxon>
        <taxon>Hyphomicrobiales</taxon>
        <taxon>Phyllobacteriaceae</taxon>
        <taxon>Nitratireductor</taxon>
    </lineage>
</organism>
<dbReference type="eggNOG" id="COG3637">
    <property type="taxonomic scope" value="Bacteria"/>
</dbReference>
<dbReference type="Proteomes" id="UP000053675">
    <property type="component" value="Unassembled WGS sequence"/>
</dbReference>
<keyword evidence="5" id="KW-1185">Reference proteome</keyword>
<proteinExistence type="predicted"/>
<dbReference type="STRING" id="472175.EL18_03094"/>
<reference evidence="4 5" key="1">
    <citation type="submission" date="2014-05" db="EMBL/GenBank/DDBJ databases">
        <title>Draft Genome Sequence of Nitratireductor basaltis Strain UMTGB225, A Marine Bacterium Isolated from Green Barrel Tunicate.</title>
        <authorList>
            <person name="Gan H.Y."/>
        </authorList>
    </citation>
    <scope>NUCLEOTIDE SEQUENCE [LARGE SCALE GENOMIC DNA]</scope>
    <source>
        <strain evidence="4 5">UMTGB225</strain>
    </source>
</reference>
<dbReference type="RefSeq" id="WP_051914334.1">
    <property type="nucleotide sequence ID" value="NZ_JMQM01000002.1"/>
</dbReference>
<dbReference type="SUPFAM" id="SSF56925">
    <property type="entry name" value="OMPA-like"/>
    <property type="match status" value="1"/>
</dbReference>
<dbReference type="AlphaFoldDB" id="A0A084U7A4"/>
<gene>
    <name evidence="4" type="ORF">EL18_03094</name>
</gene>
<dbReference type="PATRIC" id="fig|472175.3.peg.3092"/>
<dbReference type="Pfam" id="PF13505">
    <property type="entry name" value="OMP_b-brl"/>
    <property type="match status" value="1"/>
</dbReference>
<keyword evidence="1 2" id="KW-0732">Signal</keyword>
<evidence type="ECO:0000313" key="5">
    <source>
        <dbReference type="Proteomes" id="UP000053675"/>
    </source>
</evidence>
<dbReference type="Gene3D" id="2.40.160.20">
    <property type="match status" value="1"/>
</dbReference>
<comment type="caution">
    <text evidence="4">The sequence shown here is derived from an EMBL/GenBank/DDBJ whole genome shotgun (WGS) entry which is preliminary data.</text>
</comment>
<dbReference type="EMBL" id="JMQM01000002">
    <property type="protein sequence ID" value="KFB08840.1"/>
    <property type="molecule type" value="Genomic_DNA"/>
</dbReference>
<dbReference type="InterPro" id="IPR011250">
    <property type="entry name" value="OMP/PagP_B-barrel"/>
</dbReference>
<feature type="chain" id="PRO_5001783007" evidence="2">
    <location>
        <begin position="25"/>
        <end position="280"/>
    </location>
</feature>
<sequence length="280" mass="30443">MRQLFKATLPVVLLGAASAPQALAADYDPPLVIDEVPQYKPVEIGSGWYLRGDIGYAVKTRSGGNPTYRSFDGTNYYDNEFASGEFGDDFSFGAGFGYHFNDMLRGDLTVERMETDFFGSTVSAAPCPGGPVDTSCRSEDGAEFEAYSVLANAYVDLGTVVGITPYLGAGIGYTYVSWDELNNTTYCVDGAGSCTGFVNFSTPHEGERDWRFTYALMAGVSYDMTKRTKLDLGYRYMHVDGGNMFNWDAGSAAAGASGVQGEDKGFSKHELRVGLRFDLW</sequence>
<feature type="domain" description="Outer membrane protein beta-barrel" evidence="3">
    <location>
        <begin position="13"/>
        <end position="260"/>
    </location>
</feature>
<evidence type="ECO:0000259" key="3">
    <source>
        <dbReference type="Pfam" id="PF13505"/>
    </source>
</evidence>
<evidence type="ECO:0000256" key="1">
    <source>
        <dbReference type="ARBA" id="ARBA00022729"/>
    </source>
</evidence>
<name>A0A084U7A4_9HYPH</name>
<dbReference type="OrthoDB" id="5643626at2"/>
<protein>
    <submittedName>
        <fullName evidence="4">Heat resistant agglutinin 1 protein</fullName>
    </submittedName>
</protein>
<dbReference type="InterPro" id="IPR027385">
    <property type="entry name" value="Beta-barrel_OMP"/>
</dbReference>